<feature type="region of interest" description="Disordered" evidence="1">
    <location>
        <begin position="685"/>
        <end position="706"/>
    </location>
</feature>
<evidence type="ECO:0000259" key="3">
    <source>
        <dbReference type="Pfam" id="PF20209"/>
    </source>
</evidence>
<protein>
    <recommendedName>
        <fullName evidence="6">ATP-dependent DNA helicase</fullName>
    </recommendedName>
</protein>
<dbReference type="InterPro" id="IPR025476">
    <property type="entry name" value="Helitron_helicase-like"/>
</dbReference>
<evidence type="ECO:0008006" key="6">
    <source>
        <dbReference type="Google" id="ProtNLM"/>
    </source>
</evidence>
<reference evidence="4" key="1">
    <citation type="submission" date="2021-02" db="EMBL/GenBank/DDBJ databases">
        <authorList>
            <person name="Nowell W R."/>
        </authorList>
    </citation>
    <scope>NUCLEOTIDE SEQUENCE</scope>
</reference>
<dbReference type="Pfam" id="PF20209">
    <property type="entry name" value="DUF6570"/>
    <property type="match status" value="1"/>
</dbReference>
<evidence type="ECO:0000256" key="1">
    <source>
        <dbReference type="SAM" id="MobiDB-lite"/>
    </source>
</evidence>
<accession>A0A816ZYM1</accession>
<proteinExistence type="predicted"/>
<feature type="domain" description="DUF6570" evidence="3">
    <location>
        <begin position="871"/>
        <end position="1008"/>
    </location>
</feature>
<organism evidence="4 5">
    <name type="scientific">Rotaria magnacalcarata</name>
    <dbReference type="NCBI Taxonomy" id="392030"/>
    <lineage>
        <taxon>Eukaryota</taxon>
        <taxon>Metazoa</taxon>
        <taxon>Spiralia</taxon>
        <taxon>Gnathifera</taxon>
        <taxon>Rotifera</taxon>
        <taxon>Eurotatoria</taxon>
        <taxon>Bdelloidea</taxon>
        <taxon>Philodinida</taxon>
        <taxon>Philodinidae</taxon>
        <taxon>Rotaria</taxon>
    </lineage>
</organism>
<dbReference type="CDD" id="cd22791">
    <property type="entry name" value="OTU_VRTN"/>
    <property type="match status" value="1"/>
</dbReference>
<dbReference type="Pfam" id="PF14214">
    <property type="entry name" value="Helitron_like_N"/>
    <property type="match status" value="1"/>
</dbReference>
<name>A0A816ZYM1_9BILA</name>
<dbReference type="InterPro" id="IPR047273">
    <property type="entry name" value="VRTN_OTU_dom"/>
</dbReference>
<feature type="region of interest" description="Disordered" evidence="1">
    <location>
        <begin position="521"/>
        <end position="540"/>
    </location>
</feature>
<evidence type="ECO:0000259" key="2">
    <source>
        <dbReference type="Pfam" id="PF14214"/>
    </source>
</evidence>
<dbReference type="InterPro" id="IPR046700">
    <property type="entry name" value="DUF6570"/>
</dbReference>
<feature type="domain" description="Helitron helicase-like" evidence="2">
    <location>
        <begin position="1155"/>
        <end position="1368"/>
    </location>
</feature>
<gene>
    <name evidence="4" type="ORF">XDN619_LOCUS34781</name>
</gene>
<comment type="caution">
    <text evidence="4">The sequence shown here is derived from an EMBL/GenBank/DDBJ whole genome shotgun (WGS) entry which is preliminary data.</text>
</comment>
<sequence>MDYYEPKSLRIKRDSENCSITVANIKCKEKISTIHDLCSDVWEQIFEYFKIIELFMTFESITVTVDQLLFSANNRYFLRGLTLDIDVGNLPKQIPLNRIVSLTLHESFCIKVIENCLELRSLKLIGVIKWVSCTINSISRANTKLNQITVVTPTIRSLTELFTSILSITSLRRLEILTDEVAESFKFCILPAPLSKIEQFLLDSGSTINWNDLSQILPDLSSIRFLSVNLIDRNQKLIPSFIFQNLRTLSLGLLEVSFNWIIQLVATTPCLIKLKLTGLVDADEQSKELYHCEKIQAPLCALNLNLVCNGDDNDCNLYYGELEWLLTPINFTNITHFDPRVHKIDQKAKLYLRKAPLNVQNMVPIEVMADGNCLYNSIICLSGNAFLTHSELRVRTILELIKNEVFYNNSYSHILGPLNEGIKNITHNFSFSELYELVGLKNVLKCNIRSIYPNIDYRQDLNIMNSTFEYAQSNLPSNTIFIFWTHTLNEIGARNNNAGNWTPNHFVPLILPSNNPEFQTNLSHPQVLSSDTTPTKSTRKNSIATQVRIPNFNMEDGEQQLFLTSPMISQPAEEISTTPRTKRRQYSIENNSNADTTNVENQRTLARERMSINRAQAIPEEVERQRRALTRERNATTRASLTPEQAEQQRILASMRTMATRATASPKIAEEQRVLTRKRIATRRAAYTPEEAEQQREAARRRSLLKKTSKSKQIVTKTGVCKTIEVEWPKPADTECKTNCLKKFIQQMSMGSLAEGICGICNIRCYQRDLRRVPLNKIPSIELLKTPEDLCSVIPCIQRTQNLHSNEKHNINNDVDLAMVEGEADSEVQSSFTSIKDVVFYERGLHRSLDKKKRYFIHCDICMECWSALTKEKIPKFSVANKIWMGDVPKELQGLTIPEQRLIAVYRHNSCIVKLHSSFHSAATAQSAIKGNCISFPQDVVNIAATLPLELEDLCDSLKIIFVGCRTPERNQLKNILTVRKKKVLNALQWLRQNNPLYRNVVINQSIIDKLPDDDVPECLWATMQVSDNVETATNERASYIPDLLINASESNNTAIVPLIPSAVLDVNGTNISSDDVAEHLLDRMKLQTAEQTRGLASERSIQKDTVYMISRGNRPVNEYSNPNLLLGIFPTLFPYGCGSIEDGSRPVKIDFREHLRYLLSFGDRRFEEHYSFIFVIFNILQRRTACFHAHLMTSRPYFQQSAQLLESLSSADIATVLVNISKGTYSSIADQRINTLMKHIRVVGGHVMGSSHSRSALRTKIHSLCFNVGLPSLFVTINPADIHSPVALYFAGVDLDLDKILPETLGTSYERAKTIATHPVATAKFFNCLIKSILKSLVLGGILGPTKAYFGTVESQGRGSLHLHLLIWLNHDFTPTQLKQQIQNEDFRQKLLTYLEDIVKEDLDQFRGNSYSFILI</sequence>
<evidence type="ECO:0000313" key="4">
    <source>
        <dbReference type="EMBL" id="CAF2240635.1"/>
    </source>
</evidence>
<dbReference type="EMBL" id="CAJNRG010017861">
    <property type="protein sequence ID" value="CAF2240635.1"/>
    <property type="molecule type" value="Genomic_DNA"/>
</dbReference>
<dbReference type="Proteomes" id="UP000663887">
    <property type="component" value="Unassembled WGS sequence"/>
</dbReference>
<evidence type="ECO:0000313" key="5">
    <source>
        <dbReference type="Proteomes" id="UP000663887"/>
    </source>
</evidence>